<dbReference type="Proteomes" id="UP000007463">
    <property type="component" value="Chromosome"/>
</dbReference>
<evidence type="ECO:0000256" key="1">
    <source>
        <dbReference type="SAM" id="SignalP"/>
    </source>
</evidence>
<dbReference type="OrthoDB" id="760490at2"/>
<evidence type="ECO:0000313" key="2">
    <source>
        <dbReference type="EMBL" id="AEA42187.1"/>
    </source>
</evidence>
<feature type="signal peptide" evidence="1">
    <location>
        <begin position="1"/>
        <end position="23"/>
    </location>
</feature>
<keyword evidence="1" id="KW-0732">Signal</keyword>
<dbReference type="HOGENOM" id="CLU_1341597_0_0_10"/>
<dbReference type="PROSITE" id="PS51257">
    <property type="entry name" value="PROKAR_LIPOPROTEIN"/>
    <property type="match status" value="1"/>
</dbReference>
<protein>
    <recommendedName>
        <fullName evidence="4">Lipoprotein</fullName>
    </recommendedName>
</protein>
<reference evidence="2 3" key="1">
    <citation type="journal article" date="2011" name="Stand. Genomic Sci.">
        <title>Complete genome sequence of the gliding freshwater bacterium Fluviicola taffensis type strain (RW262).</title>
        <authorList>
            <person name="Woyke T."/>
            <person name="Chertkov O."/>
            <person name="Lapidus A."/>
            <person name="Nolan M."/>
            <person name="Lucas S."/>
            <person name="Del Rio T.G."/>
            <person name="Tice H."/>
            <person name="Cheng J.F."/>
            <person name="Tapia R."/>
            <person name="Han C."/>
            <person name="Goodwin L."/>
            <person name="Pitluck S."/>
            <person name="Liolios K."/>
            <person name="Pagani I."/>
            <person name="Ivanova N."/>
            <person name="Huntemann M."/>
            <person name="Mavromatis K."/>
            <person name="Mikhailova N."/>
            <person name="Pati A."/>
            <person name="Chen A."/>
            <person name="Palaniappan K."/>
            <person name="Land M."/>
            <person name="Hauser L."/>
            <person name="Brambilla E.M."/>
            <person name="Rohde M."/>
            <person name="Mwirichia R."/>
            <person name="Sikorski J."/>
            <person name="Tindall B.J."/>
            <person name="Goker M."/>
            <person name="Bristow J."/>
            <person name="Eisen J.A."/>
            <person name="Markowitz V."/>
            <person name="Hugenholtz P."/>
            <person name="Klenk H.P."/>
            <person name="Kyrpides N.C."/>
        </authorList>
    </citation>
    <scope>NUCLEOTIDE SEQUENCE [LARGE SCALE GENOMIC DNA]</scope>
    <source>
        <strain evidence="3">DSM 16823 / RW262 / RW262</strain>
    </source>
</reference>
<feature type="chain" id="PRO_5003278280" description="Lipoprotein" evidence="1">
    <location>
        <begin position="24"/>
        <end position="204"/>
    </location>
</feature>
<evidence type="ECO:0008006" key="4">
    <source>
        <dbReference type="Google" id="ProtNLM"/>
    </source>
</evidence>
<dbReference type="KEGG" id="fte:Fluta_0178"/>
<sequence length="204" mass="23105" precursor="true">MKITLIPVLTIALILLGACGAPAKKDYSKEVDEGTFDGNQYTSQALGWTMEFPDNWIITKKSSLESLDERTKEIVEDTSSNMAGIKRTLAFQKNYDNNFQSTWEEFSGDQTSYKRIISDIHKTIYNNYLDQRTPLDSVAGQLKVSGITFDTYQISLFDKNAKNFANQLLMTALVKNKFMTVTIAYNNDADKKKILDLFKGSSFK</sequence>
<reference evidence="3" key="2">
    <citation type="submission" date="2011-02" db="EMBL/GenBank/DDBJ databases">
        <title>The complete genome of Fluviicola taffensis DSM 16823.</title>
        <authorList>
            <consortium name="US DOE Joint Genome Institute (JGI-PGF)"/>
            <person name="Lucas S."/>
            <person name="Copeland A."/>
            <person name="Lapidus A."/>
            <person name="Bruce D."/>
            <person name="Goodwin L."/>
            <person name="Pitluck S."/>
            <person name="Kyrpides N."/>
            <person name="Mavromatis K."/>
            <person name="Ivanova N."/>
            <person name="Mikhailova N."/>
            <person name="Pagani I."/>
            <person name="Chertkov O."/>
            <person name="Detter J.C."/>
            <person name="Han C."/>
            <person name="Tapia R."/>
            <person name="Land M."/>
            <person name="Hauser L."/>
            <person name="Markowitz V."/>
            <person name="Cheng J.-F."/>
            <person name="Hugenholtz P."/>
            <person name="Woyke T."/>
            <person name="Wu D."/>
            <person name="Tindall B."/>
            <person name="Pomrenke H.G."/>
            <person name="Brambilla E."/>
            <person name="Klenk H.-P."/>
            <person name="Eisen J.A."/>
        </authorList>
    </citation>
    <scope>NUCLEOTIDE SEQUENCE [LARGE SCALE GENOMIC DNA]</scope>
    <source>
        <strain evidence="3">DSM 16823 / RW262 / RW262</strain>
    </source>
</reference>
<evidence type="ECO:0000313" key="3">
    <source>
        <dbReference type="Proteomes" id="UP000007463"/>
    </source>
</evidence>
<accession>F2IBV9</accession>
<dbReference type="EMBL" id="CP002542">
    <property type="protein sequence ID" value="AEA42187.1"/>
    <property type="molecule type" value="Genomic_DNA"/>
</dbReference>
<keyword evidence="3" id="KW-1185">Reference proteome</keyword>
<dbReference type="AlphaFoldDB" id="F2IBV9"/>
<proteinExistence type="predicted"/>
<gene>
    <name evidence="2" type="ordered locus">Fluta_0178</name>
</gene>
<name>F2IBV9_FLUTR</name>
<dbReference type="RefSeq" id="WP_013684961.1">
    <property type="nucleotide sequence ID" value="NC_015321.1"/>
</dbReference>
<organism evidence="2 3">
    <name type="scientific">Fluviicola taffensis (strain DSM 16823 / NCIMB 13979 / RW262)</name>
    <dbReference type="NCBI Taxonomy" id="755732"/>
    <lineage>
        <taxon>Bacteria</taxon>
        <taxon>Pseudomonadati</taxon>
        <taxon>Bacteroidota</taxon>
        <taxon>Flavobacteriia</taxon>
        <taxon>Flavobacteriales</taxon>
        <taxon>Crocinitomicaceae</taxon>
        <taxon>Fluviicola</taxon>
    </lineage>
</organism>